<sequence length="52" mass="5500">MSCRHSQVTVIPESLILPDYVSPPPQTLPTPPAASPQLLVLAPATSSELDPH</sequence>
<organism evidence="1 2">
    <name type="scientific">Entomophthora muscae</name>
    <dbReference type="NCBI Taxonomy" id="34485"/>
    <lineage>
        <taxon>Eukaryota</taxon>
        <taxon>Fungi</taxon>
        <taxon>Fungi incertae sedis</taxon>
        <taxon>Zoopagomycota</taxon>
        <taxon>Entomophthoromycotina</taxon>
        <taxon>Entomophthoromycetes</taxon>
        <taxon>Entomophthorales</taxon>
        <taxon>Entomophthoraceae</taxon>
        <taxon>Entomophthora</taxon>
    </lineage>
</organism>
<gene>
    <name evidence="1" type="ORF">DSO57_1001902</name>
</gene>
<keyword evidence="2" id="KW-1185">Reference proteome</keyword>
<accession>A0ACC2UHQ7</accession>
<dbReference type="Proteomes" id="UP001165960">
    <property type="component" value="Unassembled WGS sequence"/>
</dbReference>
<name>A0ACC2UHQ7_9FUNG</name>
<reference evidence="1" key="1">
    <citation type="submission" date="2022-04" db="EMBL/GenBank/DDBJ databases">
        <title>Genome of the entomopathogenic fungus Entomophthora muscae.</title>
        <authorList>
            <person name="Elya C."/>
            <person name="Lovett B.R."/>
            <person name="Lee E."/>
            <person name="Macias A.M."/>
            <person name="Hajek A.E."/>
            <person name="De Bivort B.L."/>
            <person name="Kasson M.T."/>
            <person name="De Fine Licht H.H."/>
            <person name="Stajich J.E."/>
        </authorList>
    </citation>
    <scope>NUCLEOTIDE SEQUENCE</scope>
    <source>
        <strain evidence="1">Berkeley</strain>
    </source>
</reference>
<proteinExistence type="predicted"/>
<protein>
    <submittedName>
        <fullName evidence="1">Uncharacterized protein</fullName>
    </submittedName>
</protein>
<dbReference type="EMBL" id="QTSX02000714">
    <property type="protein sequence ID" value="KAJ9086620.1"/>
    <property type="molecule type" value="Genomic_DNA"/>
</dbReference>
<evidence type="ECO:0000313" key="1">
    <source>
        <dbReference type="EMBL" id="KAJ9086620.1"/>
    </source>
</evidence>
<evidence type="ECO:0000313" key="2">
    <source>
        <dbReference type="Proteomes" id="UP001165960"/>
    </source>
</evidence>
<comment type="caution">
    <text evidence="1">The sequence shown here is derived from an EMBL/GenBank/DDBJ whole genome shotgun (WGS) entry which is preliminary data.</text>
</comment>